<keyword evidence="2" id="KW-0378">Hydrolase</keyword>
<evidence type="ECO:0000256" key="1">
    <source>
        <dbReference type="ARBA" id="ARBA00008645"/>
    </source>
</evidence>
<sequence>MMMISSLRLSFPRFVVSSPNSRFFLASSAVRHITYDGTPTSLASHSKRNLGDSLSLDIDTVPLEFDKHSPPEDKFHPKPKNQPIVFLHGLFGNKLNNRAVSKQLARLLNRDVYCLDLRNHGDSPHINRHDYPALAADVEQFCITKKLEKPILIGHSMGAKTAMACVLRRPKAFSALISVDNAPIDNTGGSTGFSKFGFYVRELMKITKQTNPVVKNLKDVDQILSTVEDKLPVRQFLASNLKRVSSPKEGEPIFYSKVPLDIIGRNLDNISDFPFDSEVVRWSGPALFIRGEYSPYVADDVLDKVGRFFPRFETRDVKAAHWLISENPKAFVEVVVDWIQRIDEEHLANNSGTNIIGH</sequence>
<dbReference type="AlphaFoldDB" id="A0A1E4U2M9"/>
<dbReference type="STRING" id="669874.A0A1E4U2M9"/>
<dbReference type="GO" id="GO:0005739">
    <property type="term" value="C:mitochondrion"/>
    <property type="evidence" value="ECO:0007669"/>
    <property type="project" value="TreeGrafter"/>
</dbReference>
<proteinExistence type="inferred from homology"/>
<dbReference type="Pfam" id="PF00561">
    <property type="entry name" value="Abhydrolase_1"/>
    <property type="match status" value="1"/>
</dbReference>
<reference evidence="5" key="1">
    <citation type="submission" date="2016-05" db="EMBL/GenBank/DDBJ databases">
        <title>Comparative genomics of biotechnologically important yeasts.</title>
        <authorList>
            <consortium name="DOE Joint Genome Institute"/>
            <person name="Riley R."/>
            <person name="Haridas S."/>
            <person name="Wolfe K.H."/>
            <person name="Lopes M.R."/>
            <person name="Hittinger C.T."/>
            <person name="Goker M."/>
            <person name="Salamov A."/>
            <person name="Wisecaver J."/>
            <person name="Long T.M."/>
            <person name="Aerts A.L."/>
            <person name="Barry K."/>
            <person name="Choi C."/>
            <person name="Clum A."/>
            <person name="Coughlan A.Y."/>
            <person name="Deshpande S."/>
            <person name="Douglass A.P."/>
            <person name="Hanson S.J."/>
            <person name="Klenk H.-P."/>
            <person name="Labutti K."/>
            <person name="Lapidus A."/>
            <person name="Lindquist E."/>
            <person name="Lipzen A."/>
            <person name="Meier-Kolthoff J.P."/>
            <person name="Ohm R.A."/>
            <person name="Otillar R.P."/>
            <person name="Pangilinan J."/>
            <person name="Peng Y."/>
            <person name="Rokas A."/>
            <person name="Rosa C.A."/>
            <person name="Scheuner C."/>
            <person name="Sibirny A.A."/>
            <person name="Slot J.C."/>
            <person name="Stielow J.B."/>
            <person name="Sun H."/>
            <person name="Kurtzman C.P."/>
            <person name="Blackwell M."/>
            <person name="Grigoriev I.V."/>
            <person name="Jeffries T.W."/>
        </authorList>
    </citation>
    <scope>NUCLEOTIDE SEQUENCE [LARGE SCALE GENOMIC DNA]</scope>
    <source>
        <strain evidence="5">NRRL Y-2460</strain>
    </source>
</reference>
<dbReference type="OrthoDB" id="8119704at2759"/>
<dbReference type="Proteomes" id="UP000094236">
    <property type="component" value="Unassembled WGS sequence"/>
</dbReference>
<dbReference type="PANTHER" id="PTHR46118">
    <property type="entry name" value="PROTEIN ABHD11"/>
    <property type="match status" value="1"/>
</dbReference>
<dbReference type="GO" id="GO:0052689">
    <property type="term" value="F:carboxylic ester hydrolase activity"/>
    <property type="evidence" value="ECO:0007669"/>
    <property type="project" value="TreeGrafter"/>
</dbReference>
<dbReference type="EMBL" id="KV454011">
    <property type="protein sequence ID" value="ODV98263.1"/>
    <property type="molecule type" value="Genomic_DNA"/>
</dbReference>
<gene>
    <name evidence="4" type="ORF">PACTADRAFT_48057</name>
</gene>
<protein>
    <recommendedName>
        <fullName evidence="3">AB hydrolase-1 domain-containing protein</fullName>
    </recommendedName>
</protein>
<name>A0A1E4U2M9_PACTA</name>
<evidence type="ECO:0000256" key="2">
    <source>
        <dbReference type="ARBA" id="ARBA00022801"/>
    </source>
</evidence>
<dbReference type="Gene3D" id="3.40.50.1820">
    <property type="entry name" value="alpha/beta hydrolase"/>
    <property type="match status" value="1"/>
</dbReference>
<accession>A0A1E4U2M9</accession>
<dbReference type="InterPro" id="IPR029058">
    <property type="entry name" value="AB_hydrolase_fold"/>
</dbReference>
<keyword evidence="5" id="KW-1185">Reference proteome</keyword>
<dbReference type="SUPFAM" id="SSF53474">
    <property type="entry name" value="alpha/beta-Hydrolases"/>
    <property type="match status" value="1"/>
</dbReference>
<evidence type="ECO:0000313" key="4">
    <source>
        <dbReference type="EMBL" id="ODV98263.1"/>
    </source>
</evidence>
<evidence type="ECO:0000313" key="5">
    <source>
        <dbReference type="Proteomes" id="UP000094236"/>
    </source>
</evidence>
<dbReference type="InterPro" id="IPR000073">
    <property type="entry name" value="AB_hydrolase_1"/>
</dbReference>
<feature type="domain" description="AB hydrolase-1" evidence="3">
    <location>
        <begin position="83"/>
        <end position="328"/>
    </location>
</feature>
<organism evidence="4 5">
    <name type="scientific">Pachysolen tannophilus NRRL Y-2460</name>
    <dbReference type="NCBI Taxonomy" id="669874"/>
    <lineage>
        <taxon>Eukaryota</taxon>
        <taxon>Fungi</taxon>
        <taxon>Dikarya</taxon>
        <taxon>Ascomycota</taxon>
        <taxon>Saccharomycotina</taxon>
        <taxon>Pichiomycetes</taxon>
        <taxon>Pachysolenaceae</taxon>
        <taxon>Pachysolen</taxon>
    </lineage>
</organism>
<comment type="similarity">
    <text evidence="1">Belongs to the AB hydrolase superfamily.</text>
</comment>
<evidence type="ECO:0000259" key="3">
    <source>
        <dbReference type="Pfam" id="PF00561"/>
    </source>
</evidence>
<dbReference type="PANTHER" id="PTHR46118:SF4">
    <property type="entry name" value="PROTEIN ABHD11"/>
    <property type="match status" value="1"/>
</dbReference>